<keyword evidence="2" id="KW-1185">Reference proteome</keyword>
<proteinExistence type="predicted"/>
<comment type="caution">
    <text evidence="1">The sequence shown here is derived from an EMBL/GenBank/DDBJ whole genome shotgun (WGS) entry which is preliminary data.</text>
</comment>
<gene>
    <name evidence="1" type="ORF">Tcan_07473</name>
</gene>
<name>A0A0B2VUJ1_TOXCA</name>
<evidence type="ECO:0000313" key="1">
    <source>
        <dbReference type="EMBL" id="KHN85328.1"/>
    </source>
</evidence>
<protein>
    <submittedName>
        <fullName evidence="1">Uncharacterized protein</fullName>
    </submittedName>
</protein>
<reference evidence="1 2" key="1">
    <citation type="submission" date="2014-11" db="EMBL/GenBank/DDBJ databases">
        <title>Genetic blueprint of the zoonotic pathogen Toxocara canis.</title>
        <authorList>
            <person name="Zhu X.-Q."/>
            <person name="Korhonen P.K."/>
            <person name="Cai H."/>
            <person name="Young N.D."/>
            <person name="Nejsum P."/>
            <person name="von Samson-Himmelstjerna G."/>
            <person name="Boag P.R."/>
            <person name="Tan P."/>
            <person name="Li Q."/>
            <person name="Min J."/>
            <person name="Yang Y."/>
            <person name="Wang X."/>
            <person name="Fang X."/>
            <person name="Hall R.S."/>
            <person name="Hofmann A."/>
            <person name="Sternberg P.W."/>
            <person name="Jex A.R."/>
            <person name="Gasser R.B."/>
        </authorList>
    </citation>
    <scope>NUCLEOTIDE SEQUENCE [LARGE SCALE GENOMIC DNA]</scope>
    <source>
        <strain evidence="1">PN_DK_2014</strain>
    </source>
</reference>
<dbReference type="AlphaFoldDB" id="A0A0B2VUJ1"/>
<dbReference type="EMBL" id="JPKZ01000812">
    <property type="protein sequence ID" value="KHN85328.1"/>
    <property type="molecule type" value="Genomic_DNA"/>
</dbReference>
<accession>A0A0B2VUJ1</accession>
<evidence type="ECO:0000313" key="2">
    <source>
        <dbReference type="Proteomes" id="UP000031036"/>
    </source>
</evidence>
<organism evidence="1 2">
    <name type="scientific">Toxocara canis</name>
    <name type="common">Canine roundworm</name>
    <dbReference type="NCBI Taxonomy" id="6265"/>
    <lineage>
        <taxon>Eukaryota</taxon>
        <taxon>Metazoa</taxon>
        <taxon>Ecdysozoa</taxon>
        <taxon>Nematoda</taxon>
        <taxon>Chromadorea</taxon>
        <taxon>Rhabditida</taxon>
        <taxon>Spirurina</taxon>
        <taxon>Ascaridomorpha</taxon>
        <taxon>Ascaridoidea</taxon>
        <taxon>Toxocaridae</taxon>
        <taxon>Toxocara</taxon>
    </lineage>
</organism>
<dbReference type="Proteomes" id="UP000031036">
    <property type="component" value="Unassembled WGS sequence"/>
</dbReference>
<sequence>MSLADADDKENGAEVVELADAEERDYKEMELRFPTCWLFVCYFLFKVADRWHANWI</sequence>